<comment type="caution">
    <text evidence="2">The sequence shown here is derived from an EMBL/GenBank/DDBJ whole genome shotgun (WGS) entry which is preliminary data.</text>
</comment>
<evidence type="ECO:0000256" key="1">
    <source>
        <dbReference type="SAM" id="MobiDB-lite"/>
    </source>
</evidence>
<dbReference type="AlphaFoldDB" id="A0A426ZD63"/>
<proteinExistence type="predicted"/>
<gene>
    <name evidence="2" type="ORF">B296_00009362</name>
</gene>
<feature type="compositionally biased region" description="Basic residues" evidence="1">
    <location>
        <begin position="145"/>
        <end position="162"/>
    </location>
</feature>
<protein>
    <submittedName>
        <fullName evidence="2">Uncharacterized protein</fullName>
    </submittedName>
</protein>
<name>A0A426ZD63_ENSVE</name>
<reference evidence="2 3" key="1">
    <citation type="journal article" date="2014" name="Agronomy (Basel)">
        <title>A Draft Genome Sequence for Ensete ventricosum, the Drought-Tolerant Tree Against Hunger.</title>
        <authorList>
            <person name="Harrison J."/>
            <person name="Moore K.A."/>
            <person name="Paszkiewicz K."/>
            <person name="Jones T."/>
            <person name="Grant M."/>
            <person name="Ambacheew D."/>
            <person name="Muzemil S."/>
            <person name="Studholme D.J."/>
        </authorList>
    </citation>
    <scope>NUCLEOTIDE SEQUENCE [LARGE SCALE GENOMIC DNA]</scope>
</reference>
<feature type="region of interest" description="Disordered" evidence="1">
    <location>
        <begin position="138"/>
        <end position="162"/>
    </location>
</feature>
<dbReference type="Proteomes" id="UP000287651">
    <property type="component" value="Unassembled WGS sequence"/>
</dbReference>
<dbReference type="EMBL" id="AMZH03007196">
    <property type="protein sequence ID" value="RRT61910.1"/>
    <property type="molecule type" value="Genomic_DNA"/>
</dbReference>
<accession>A0A426ZD63</accession>
<organism evidence="2 3">
    <name type="scientific">Ensete ventricosum</name>
    <name type="common">Abyssinian banana</name>
    <name type="synonym">Musa ensete</name>
    <dbReference type="NCBI Taxonomy" id="4639"/>
    <lineage>
        <taxon>Eukaryota</taxon>
        <taxon>Viridiplantae</taxon>
        <taxon>Streptophyta</taxon>
        <taxon>Embryophyta</taxon>
        <taxon>Tracheophyta</taxon>
        <taxon>Spermatophyta</taxon>
        <taxon>Magnoliopsida</taxon>
        <taxon>Liliopsida</taxon>
        <taxon>Zingiberales</taxon>
        <taxon>Musaceae</taxon>
        <taxon>Ensete</taxon>
    </lineage>
</organism>
<sequence>MEREKQRKREEIRRKLQGRVDCGDFSRYTPQLQSTYWHDDGQRAEHILQKKIGVIVKQEILHIYSGLRLQSTKGAAPEGTSAHHLRLFKLGAANCSHIHALLPPEEHEETPEDHTQRSALQFHKAAVTAACDQSVFTNSTGSSRSFHRRKHRQKKLHSGRSS</sequence>
<evidence type="ECO:0000313" key="3">
    <source>
        <dbReference type="Proteomes" id="UP000287651"/>
    </source>
</evidence>
<evidence type="ECO:0000313" key="2">
    <source>
        <dbReference type="EMBL" id="RRT61910.1"/>
    </source>
</evidence>